<dbReference type="Pfam" id="PF02096">
    <property type="entry name" value="60KD_IMP"/>
    <property type="match status" value="1"/>
</dbReference>
<feature type="transmembrane region" description="Helical" evidence="13">
    <location>
        <begin position="362"/>
        <end position="382"/>
    </location>
</feature>
<dbReference type="CDD" id="cd20070">
    <property type="entry name" value="5TM_YidC_Alb3"/>
    <property type="match status" value="1"/>
</dbReference>
<comment type="subcellular location">
    <subcellularLocation>
        <location evidence="1 13">Cell inner membrane</location>
        <topology evidence="1 13">Multi-pass membrane protein</topology>
    </subcellularLocation>
</comment>
<evidence type="ECO:0000256" key="4">
    <source>
        <dbReference type="ARBA" id="ARBA00022448"/>
    </source>
</evidence>
<dbReference type="InterPro" id="IPR038221">
    <property type="entry name" value="YidC_periplasmic_sf"/>
</dbReference>
<dbReference type="NCBIfam" id="TIGR03593">
    <property type="entry name" value="yidC_nterm"/>
    <property type="match status" value="1"/>
</dbReference>
<evidence type="ECO:0000256" key="9">
    <source>
        <dbReference type="ARBA" id="ARBA00023136"/>
    </source>
</evidence>
<reference evidence="17 18" key="2">
    <citation type="journal article" date="2012" name="Stand. Genomic Sci.">
        <title>Complete genome sequence of Thauera aminoaromatica strain MZ1T.</title>
        <authorList>
            <person name="Jiang K."/>
            <person name="Sanseverino J."/>
            <person name="Chauhan A."/>
            <person name="Lucas S."/>
            <person name="Copeland A."/>
            <person name="Lapidus A."/>
            <person name="Del Rio T.G."/>
            <person name="Dalin E."/>
            <person name="Tice H."/>
            <person name="Bruce D."/>
            <person name="Goodwin L."/>
            <person name="Pitluck S."/>
            <person name="Sims D."/>
            <person name="Brettin T."/>
            <person name="Detter J.C."/>
            <person name="Han C."/>
            <person name="Chang Y.J."/>
            <person name="Larimer F."/>
            <person name="Land M."/>
            <person name="Hauser L."/>
            <person name="Kyrpides N.C."/>
            <person name="Mikhailova N."/>
            <person name="Moser S."/>
            <person name="Jegier P."/>
            <person name="Close D."/>
            <person name="Debruyn J.M."/>
            <person name="Wang Y."/>
            <person name="Layton A.C."/>
            <person name="Allen M.S."/>
            <person name="Sayler G.S."/>
        </authorList>
    </citation>
    <scope>NUCLEOTIDE SEQUENCE [LARGE SCALE GENOMIC DNA]</scope>
    <source>
        <strain evidence="17 18">MZ1T</strain>
    </source>
</reference>
<keyword evidence="13" id="KW-0997">Cell inner membrane</keyword>
<sequence>MDQRRLILFLIFSFSLVMLWDGWIKQNQPPVAQQQAAAGSAAPADGAVPTPTLSATPGQPVVPGEQAAQAAAAPRAVVETDLLRAEVSAQGGDIVRLELKQHKASGEAGGNFVLLDDGTTRHQYAAQSGLIGEGLPTHKTLFQLPAGELRLKDGENGVELRLQAPEQNGVQVTKVMRFARGSYLIDVSYEIRNGSGQALAPHAYFQLTRDGNPAEQVEAFGVTTFTGPAFYTDANKFQKVQFADITDGDAKFPKTAADGWVAMVQHYFVGAWLPKAGEQREYFARALGNNLFSAGVILPVASIATGAEGAVSTRLYAGPQEQDKLEGIAPGLDLVVDYGWLTVIAAPLFWVLSWFHNLTGNWGWAIILVTVAIKAIFFPLSAASYKSMAKMRVLGPRLQRMKEMYGNDKAKMQQEMMNLYRTEKINPLGGCLPILVQIPVFIALYWVLLGSVEMRHAPWLGWIQDLSAKDPYFILPIIMGVSMLVQMKLNPTPPDPIQAKVMMAMPIIFTFMFLWFPSGLVLYWVVNNCLSIAQQWQITRMIESGKSAGKPA</sequence>
<evidence type="ECO:0000256" key="11">
    <source>
        <dbReference type="ARBA" id="ARBA00033245"/>
    </source>
</evidence>
<evidence type="ECO:0000256" key="2">
    <source>
        <dbReference type="ARBA" id="ARBA00010527"/>
    </source>
</evidence>
<dbReference type="OrthoDB" id="9780552at2"/>
<dbReference type="NCBIfam" id="NF002352">
    <property type="entry name" value="PRK01318.1-3"/>
    <property type="match status" value="1"/>
</dbReference>
<evidence type="ECO:0000256" key="8">
    <source>
        <dbReference type="ARBA" id="ARBA00022989"/>
    </source>
</evidence>
<dbReference type="RefSeq" id="WP_012586327.1">
    <property type="nucleotide sequence ID" value="NC_011662.2"/>
</dbReference>
<keyword evidence="7 13" id="KW-0653">Protein transport</keyword>
<dbReference type="Gene3D" id="2.70.98.90">
    <property type="match status" value="1"/>
</dbReference>
<evidence type="ECO:0000313" key="18">
    <source>
        <dbReference type="Proteomes" id="UP000002186"/>
    </source>
</evidence>
<keyword evidence="4 13" id="KW-0813">Transport</keyword>
<dbReference type="Proteomes" id="UP000002186">
    <property type="component" value="Chromosome"/>
</dbReference>
<dbReference type="PRINTS" id="PR01900">
    <property type="entry name" value="YIDCPROTEIN"/>
</dbReference>
<evidence type="ECO:0000259" key="16">
    <source>
        <dbReference type="Pfam" id="PF14849"/>
    </source>
</evidence>
<dbReference type="HOGENOM" id="CLU_016535_3_0_4"/>
<keyword evidence="8 13" id="KW-1133">Transmembrane helix</keyword>
<dbReference type="GO" id="GO:0005886">
    <property type="term" value="C:plasma membrane"/>
    <property type="evidence" value="ECO:0007669"/>
    <property type="project" value="UniProtKB-SubCell"/>
</dbReference>
<dbReference type="PANTHER" id="PTHR12428:SF65">
    <property type="entry name" value="CYTOCHROME C OXIDASE ASSEMBLY PROTEIN COX18, MITOCHONDRIAL"/>
    <property type="match status" value="1"/>
</dbReference>
<feature type="transmembrane region" description="Helical" evidence="13">
    <location>
        <begin position="338"/>
        <end position="356"/>
    </location>
</feature>
<dbReference type="AlphaFoldDB" id="C4ZKT3"/>
<dbReference type="GO" id="GO:0051205">
    <property type="term" value="P:protein insertion into membrane"/>
    <property type="evidence" value="ECO:0007669"/>
    <property type="project" value="TreeGrafter"/>
</dbReference>
<name>C4ZKT3_THASP</name>
<dbReference type="eggNOG" id="COG0706">
    <property type="taxonomic scope" value="Bacteria"/>
</dbReference>
<evidence type="ECO:0000256" key="14">
    <source>
        <dbReference type="SAM" id="MobiDB-lite"/>
    </source>
</evidence>
<dbReference type="CDD" id="cd19961">
    <property type="entry name" value="EcYidC-like_peri"/>
    <property type="match status" value="1"/>
</dbReference>
<dbReference type="HAMAP" id="MF_01810">
    <property type="entry name" value="YidC_type1"/>
    <property type="match status" value="1"/>
</dbReference>
<evidence type="ECO:0000256" key="7">
    <source>
        <dbReference type="ARBA" id="ARBA00022927"/>
    </source>
</evidence>
<dbReference type="NCBIfam" id="TIGR03592">
    <property type="entry name" value="yidC_oxa1_cterm"/>
    <property type="match status" value="1"/>
</dbReference>
<keyword evidence="10 13" id="KW-0143">Chaperone</keyword>
<dbReference type="PRINTS" id="PR00701">
    <property type="entry name" value="60KDINNERMP"/>
</dbReference>
<dbReference type="STRING" id="85643.Tmz1t_2331"/>
<dbReference type="InterPro" id="IPR001708">
    <property type="entry name" value="YidC/ALB3/OXA1/COX18"/>
</dbReference>
<evidence type="ECO:0000256" key="5">
    <source>
        <dbReference type="ARBA" id="ARBA00022475"/>
    </source>
</evidence>
<feature type="transmembrane region" description="Helical" evidence="13">
    <location>
        <begin position="425"/>
        <end position="452"/>
    </location>
</feature>
<accession>C4ZKT3</accession>
<feature type="region of interest" description="Disordered" evidence="14">
    <location>
        <begin position="34"/>
        <end position="67"/>
    </location>
</feature>
<feature type="compositionally biased region" description="Low complexity" evidence="14">
    <location>
        <begin position="34"/>
        <end position="49"/>
    </location>
</feature>
<proteinExistence type="inferred from homology"/>
<evidence type="ECO:0000259" key="15">
    <source>
        <dbReference type="Pfam" id="PF02096"/>
    </source>
</evidence>
<evidence type="ECO:0000256" key="1">
    <source>
        <dbReference type="ARBA" id="ARBA00004429"/>
    </source>
</evidence>
<keyword evidence="6 13" id="KW-0812">Transmembrane</keyword>
<comment type="subunit">
    <text evidence="13">Interacts with the Sec translocase complex via SecD. Specifically interacts with transmembrane segments of nascent integral membrane proteins during membrane integration.</text>
</comment>
<evidence type="ECO:0000256" key="13">
    <source>
        <dbReference type="HAMAP-Rule" id="MF_01810"/>
    </source>
</evidence>
<dbReference type="InterPro" id="IPR047196">
    <property type="entry name" value="YidC_ALB_C"/>
</dbReference>
<dbReference type="Pfam" id="PF14849">
    <property type="entry name" value="YidC_periplas"/>
    <property type="match status" value="1"/>
</dbReference>
<dbReference type="KEGG" id="tmz:Tmz1t_2331"/>
<feature type="domain" description="Membrane insertase YidC N-terminal" evidence="16">
    <location>
        <begin position="76"/>
        <end position="351"/>
    </location>
</feature>
<feature type="transmembrane region" description="Helical" evidence="13">
    <location>
        <begin position="501"/>
        <end position="526"/>
    </location>
</feature>
<keyword evidence="18" id="KW-1185">Reference proteome</keyword>
<dbReference type="PANTHER" id="PTHR12428">
    <property type="entry name" value="OXA1"/>
    <property type="match status" value="1"/>
</dbReference>
<evidence type="ECO:0000256" key="12">
    <source>
        <dbReference type="ARBA" id="ARBA00033342"/>
    </source>
</evidence>
<organism evidence="17 18">
    <name type="scientific">Thauera aminoaromatica</name>
    <dbReference type="NCBI Taxonomy" id="164330"/>
    <lineage>
        <taxon>Bacteria</taxon>
        <taxon>Pseudomonadati</taxon>
        <taxon>Pseudomonadota</taxon>
        <taxon>Betaproteobacteria</taxon>
        <taxon>Rhodocyclales</taxon>
        <taxon>Zoogloeaceae</taxon>
        <taxon>Thauera</taxon>
    </lineage>
</organism>
<dbReference type="InterPro" id="IPR019998">
    <property type="entry name" value="Membr_insert_YidC"/>
</dbReference>
<dbReference type="GO" id="GO:0015031">
    <property type="term" value="P:protein transport"/>
    <property type="evidence" value="ECO:0007669"/>
    <property type="project" value="UniProtKB-KW"/>
</dbReference>
<protein>
    <recommendedName>
        <fullName evidence="3 13">Membrane protein insertase YidC</fullName>
    </recommendedName>
    <alternativeName>
        <fullName evidence="12 13">Foldase YidC</fullName>
    </alternativeName>
    <alternativeName>
        <fullName evidence="11 13">Membrane integrase YidC</fullName>
    </alternativeName>
    <alternativeName>
        <fullName evidence="13">Membrane protein YidC</fullName>
    </alternativeName>
</protein>
<keyword evidence="9 13" id="KW-0472">Membrane</keyword>
<dbReference type="InterPro" id="IPR028053">
    <property type="entry name" value="Membr_insert_YidC_N"/>
</dbReference>
<comment type="function">
    <text evidence="13">Required for the insertion and/or proper folding and/or complex formation of integral membrane proteins into the membrane. Involved in integration of membrane proteins that insert both dependently and independently of the Sec translocase complex, as well as at least some lipoproteins. Aids folding of multispanning membrane proteins.</text>
</comment>
<evidence type="ECO:0000256" key="3">
    <source>
        <dbReference type="ARBA" id="ARBA00015325"/>
    </source>
</evidence>
<keyword evidence="5 13" id="KW-1003">Cell membrane</keyword>
<evidence type="ECO:0000313" key="17">
    <source>
        <dbReference type="EMBL" id="ACK55068.1"/>
    </source>
</evidence>
<feature type="transmembrane region" description="Helical" evidence="13">
    <location>
        <begin position="6"/>
        <end position="24"/>
    </location>
</feature>
<comment type="similarity">
    <text evidence="2 13">Belongs to the OXA1/ALB3/YidC family. Type 1 subfamily.</text>
</comment>
<dbReference type="GO" id="GO:0032977">
    <property type="term" value="F:membrane insertase activity"/>
    <property type="evidence" value="ECO:0007669"/>
    <property type="project" value="InterPro"/>
</dbReference>
<feature type="transmembrane region" description="Helical" evidence="13">
    <location>
        <begin position="472"/>
        <end position="489"/>
    </location>
</feature>
<evidence type="ECO:0000256" key="10">
    <source>
        <dbReference type="ARBA" id="ARBA00023186"/>
    </source>
</evidence>
<dbReference type="InterPro" id="IPR028055">
    <property type="entry name" value="YidC/Oxa/ALB_C"/>
</dbReference>
<evidence type="ECO:0000256" key="6">
    <source>
        <dbReference type="ARBA" id="ARBA00022692"/>
    </source>
</evidence>
<reference evidence="18" key="1">
    <citation type="submission" date="2009-05" db="EMBL/GenBank/DDBJ databases">
        <title>Complete sequence of chromosome of Thauera sp. MZ1T.</title>
        <authorList>
            <consortium name="US DOE Joint Genome Institute"/>
            <person name="Lucas S."/>
            <person name="Copeland A."/>
            <person name="Lapidus A."/>
            <person name="Glavina del Rio T."/>
            <person name="Dalin E."/>
            <person name="Tice H."/>
            <person name="Bruce D."/>
            <person name="Goodwin L."/>
            <person name="Pitluck S."/>
            <person name="Sims D."/>
            <person name="Brettin T."/>
            <person name="Detter J.C."/>
            <person name="Han C."/>
            <person name="Larimer F."/>
            <person name="Land M."/>
            <person name="Hauser L."/>
            <person name="Kyrpides N."/>
            <person name="Mikhailova N."/>
            <person name="Sayler G.S."/>
        </authorList>
    </citation>
    <scope>NUCLEOTIDE SEQUENCE [LARGE SCALE GENOMIC DNA]</scope>
    <source>
        <strain evidence="18">MZ1T</strain>
    </source>
</reference>
<gene>
    <name evidence="13" type="primary">yidC</name>
    <name evidence="17" type="ordered locus">Tmz1t_2331</name>
</gene>
<feature type="domain" description="Membrane insertase YidC/Oxa/ALB C-terminal" evidence="15">
    <location>
        <begin position="362"/>
        <end position="539"/>
    </location>
</feature>
<dbReference type="EMBL" id="CP001281">
    <property type="protein sequence ID" value="ACK55068.1"/>
    <property type="molecule type" value="Genomic_DNA"/>
</dbReference>